<proteinExistence type="predicted"/>
<dbReference type="GO" id="GO:0008270">
    <property type="term" value="F:zinc ion binding"/>
    <property type="evidence" value="ECO:0007669"/>
    <property type="project" value="UniProtKB-KW"/>
</dbReference>
<evidence type="ECO:0000256" key="1">
    <source>
        <dbReference type="PROSITE-ProRule" id="PRU00175"/>
    </source>
</evidence>
<sequence>MDEKVPCSICFEECTPLSMPCCGKEKSTIHYCLPCIEVVCRLGDGLGRCPTCRQCIKADDGRVIVAEETGHCATCRQAARLVEGGQCEACLLGSRFCFSYECSRCRQVQRIPHPMWRYQGSPIEFGTSTWACHQQCGDFTHWRILAEDAARVPDMECPEGWGRREHWMQEVRNHRHPHHQRGGDCSIC</sequence>
<feature type="domain" description="RING-type" evidence="2">
    <location>
        <begin position="7"/>
        <end position="53"/>
    </location>
</feature>
<keyword evidence="4" id="KW-1185">Reference proteome</keyword>
<dbReference type="EMBL" id="CAUJNA010000746">
    <property type="protein sequence ID" value="CAJ1380789.1"/>
    <property type="molecule type" value="Genomic_DNA"/>
</dbReference>
<gene>
    <name evidence="3" type="ORF">EVOR1521_LOCUS8641</name>
</gene>
<comment type="caution">
    <text evidence="3">The sequence shown here is derived from an EMBL/GenBank/DDBJ whole genome shotgun (WGS) entry which is preliminary data.</text>
</comment>
<keyword evidence="1" id="KW-0479">Metal-binding</keyword>
<protein>
    <recommendedName>
        <fullName evidence="2">RING-type domain-containing protein</fullName>
    </recommendedName>
</protein>
<name>A0AA36MUI6_9DINO</name>
<accession>A0AA36MUI6</accession>
<evidence type="ECO:0000313" key="3">
    <source>
        <dbReference type="EMBL" id="CAJ1380789.1"/>
    </source>
</evidence>
<keyword evidence="1" id="KW-0863">Zinc-finger</keyword>
<organism evidence="3 4">
    <name type="scientific">Effrenium voratum</name>
    <dbReference type="NCBI Taxonomy" id="2562239"/>
    <lineage>
        <taxon>Eukaryota</taxon>
        <taxon>Sar</taxon>
        <taxon>Alveolata</taxon>
        <taxon>Dinophyceae</taxon>
        <taxon>Suessiales</taxon>
        <taxon>Symbiodiniaceae</taxon>
        <taxon>Effrenium</taxon>
    </lineage>
</organism>
<dbReference type="PROSITE" id="PS50089">
    <property type="entry name" value="ZF_RING_2"/>
    <property type="match status" value="1"/>
</dbReference>
<dbReference type="AlphaFoldDB" id="A0AA36MUI6"/>
<reference evidence="3" key="1">
    <citation type="submission" date="2023-08" db="EMBL/GenBank/DDBJ databases">
        <authorList>
            <person name="Chen Y."/>
            <person name="Shah S."/>
            <person name="Dougan E. K."/>
            <person name="Thang M."/>
            <person name="Chan C."/>
        </authorList>
    </citation>
    <scope>NUCLEOTIDE SEQUENCE</scope>
</reference>
<evidence type="ECO:0000313" key="4">
    <source>
        <dbReference type="Proteomes" id="UP001178507"/>
    </source>
</evidence>
<evidence type="ECO:0000259" key="2">
    <source>
        <dbReference type="PROSITE" id="PS50089"/>
    </source>
</evidence>
<dbReference type="InterPro" id="IPR001841">
    <property type="entry name" value="Znf_RING"/>
</dbReference>
<dbReference type="Proteomes" id="UP001178507">
    <property type="component" value="Unassembled WGS sequence"/>
</dbReference>
<keyword evidence="1" id="KW-0862">Zinc</keyword>